<reference evidence="10" key="2">
    <citation type="submission" date="2020-09" db="EMBL/GenBank/DDBJ databases">
        <authorList>
            <person name="Sun Q."/>
            <person name="Ohkuma M."/>
        </authorList>
    </citation>
    <scope>NUCLEOTIDE SEQUENCE</scope>
    <source>
        <strain evidence="10">JCM 12580</strain>
    </source>
</reference>
<evidence type="ECO:0000256" key="2">
    <source>
        <dbReference type="ARBA" id="ARBA00006448"/>
    </source>
</evidence>
<feature type="transmembrane region" description="Helical" evidence="8">
    <location>
        <begin position="60"/>
        <end position="79"/>
    </location>
</feature>
<feature type="transmembrane region" description="Helical" evidence="8">
    <location>
        <begin position="6"/>
        <end position="24"/>
    </location>
</feature>
<comment type="similarity">
    <text evidence="2">Belongs to the UPF0702 family.</text>
</comment>
<dbReference type="GO" id="GO:0005886">
    <property type="term" value="C:plasma membrane"/>
    <property type="evidence" value="ECO:0007669"/>
    <property type="project" value="UniProtKB-SubCell"/>
</dbReference>
<evidence type="ECO:0000259" key="9">
    <source>
        <dbReference type="Pfam" id="PF04239"/>
    </source>
</evidence>
<evidence type="ECO:0000313" key="11">
    <source>
        <dbReference type="Proteomes" id="UP000658382"/>
    </source>
</evidence>
<dbReference type="AlphaFoldDB" id="A0A917UYS9"/>
<evidence type="ECO:0000256" key="4">
    <source>
        <dbReference type="ARBA" id="ARBA00022692"/>
    </source>
</evidence>
<accession>A0A917UYS9</accession>
<comment type="caution">
    <text evidence="10">The sequence shown here is derived from an EMBL/GenBank/DDBJ whole genome shotgun (WGS) entry which is preliminary data.</text>
</comment>
<feature type="transmembrane region" description="Helical" evidence="8">
    <location>
        <begin position="36"/>
        <end position="54"/>
    </location>
</feature>
<evidence type="ECO:0000256" key="5">
    <source>
        <dbReference type="ARBA" id="ARBA00022989"/>
    </source>
</evidence>
<keyword evidence="6 8" id="KW-0472">Membrane</keyword>
<evidence type="ECO:0000256" key="3">
    <source>
        <dbReference type="ARBA" id="ARBA00022475"/>
    </source>
</evidence>
<dbReference type="InterPro" id="IPR023090">
    <property type="entry name" value="UPF0702_alpha/beta_dom_sf"/>
</dbReference>
<evidence type="ECO:0000256" key="7">
    <source>
        <dbReference type="SAM" id="MobiDB-lite"/>
    </source>
</evidence>
<dbReference type="Gene3D" id="3.30.240.20">
    <property type="entry name" value="bsu07140 like domains"/>
    <property type="match status" value="2"/>
</dbReference>
<organism evidence="10 11">
    <name type="scientific">Lentibacillus kapialis</name>
    <dbReference type="NCBI Taxonomy" id="340214"/>
    <lineage>
        <taxon>Bacteria</taxon>
        <taxon>Bacillati</taxon>
        <taxon>Bacillota</taxon>
        <taxon>Bacilli</taxon>
        <taxon>Bacillales</taxon>
        <taxon>Bacillaceae</taxon>
        <taxon>Lentibacillus</taxon>
    </lineage>
</organism>
<keyword evidence="5 8" id="KW-1133">Transmembrane helix</keyword>
<dbReference type="InterPro" id="IPR007353">
    <property type="entry name" value="DUF421"/>
</dbReference>
<dbReference type="RefSeq" id="WP_229671737.1">
    <property type="nucleotide sequence ID" value="NZ_BMNQ01000027.1"/>
</dbReference>
<dbReference type="PANTHER" id="PTHR34582">
    <property type="entry name" value="UPF0702 TRANSMEMBRANE PROTEIN YCAP"/>
    <property type="match status" value="1"/>
</dbReference>
<dbReference type="Pfam" id="PF04239">
    <property type="entry name" value="DUF421"/>
    <property type="match status" value="1"/>
</dbReference>
<evidence type="ECO:0000256" key="1">
    <source>
        <dbReference type="ARBA" id="ARBA00004651"/>
    </source>
</evidence>
<dbReference type="EMBL" id="BMNQ01000027">
    <property type="protein sequence ID" value="GGJ97730.1"/>
    <property type="molecule type" value="Genomic_DNA"/>
</dbReference>
<evidence type="ECO:0000313" key="10">
    <source>
        <dbReference type="EMBL" id="GGJ97730.1"/>
    </source>
</evidence>
<gene>
    <name evidence="10" type="primary">ykjA</name>
    <name evidence="10" type="ORF">GCM10007063_20100</name>
</gene>
<keyword evidence="4 8" id="KW-0812">Transmembrane</keyword>
<evidence type="ECO:0000256" key="8">
    <source>
        <dbReference type="SAM" id="Phobius"/>
    </source>
</evidence>
<proteinExistence type="inferred from homology"/>
<evidence type="ECO:0000256" key="6">
    <source>
        <dbReference type="ARBA" id="ARBA00023136"/>
    </source>
</evidence>
<comment type="subcellular location">
    <subcellularLocation>
        <location evidence="1">Cell membrane</location>
        <topology evidence="1">Multi-pass membrane protein</topology>
    </subcellularLocation>
</comment>
<feature type="region of interest" description="Disordered" evidence="7">
    <location>
        <begin position="223"/>
        <end position="244"/>
    </location>
</feature>
<keyword evidence="11" id="KW-1185">Reference proteome</keyword>
<dbReference type="Proteomes" id="UP000658382">
    <property type="component" value="Unassembled WGS sequence"/>
</dbReference>
<protein>
    <submittedName>
        <fullName evidence="10">UPF0702 transmembrane protein YkjA</fullName>
    </submittedName>
</protein>
<feature type="domain" description="YetF C-terminal" evidence="9">
    <location>
        <begin position="80"/>
        <end position="214"/>
    </location>
</feature>
<sequence>MDIFITYGLKPLFIFIGSFIFIRLGGKKAASEMSSFDLLFIIVIGTIVSEPLVTKSVLPAFAYAGALLVIYALFSYSTLNNKLRWLLIASPTVLIKNGDIDEKGLRKSKVTTSELLSTLREKGYTDPKNVELATMEDTGRISVIPKSSVRPVQPTDIQLQPSPTFIPIPLIMNGQIINHNLKYLEKNEDWLSMQLKTHQLNLKNISDITLATYNQYGTLSIDTDDPIDNSQKGNPYLYKPGKNN</sequence>
<keyword evidence="3" id="KW-1003">Cell membrane</keyword>
<name>A0A917UYS9_9BACI</name>
<reference evidence="10" key="1">
    <citation type="journal article" date="2014" name="Int. J. Syst. Evol. Microbiol.">
        <title>Complete genome sequence of Corynebacterium casei LMG S-19264T (=DSM 44701T), isolated from a smear-ripened cheese.</title>
        <authorList>
            <consortium name="US DOE Joint Genome Institute (JGI-PGF)"/>
            <person name="Walter F."/>
            <person name="Albersmeier A."/>
            <person name="Kalinowski J."/>
            <person name="Ruckert C."/>
        </authorList>
    </citation>
    <scope>NUCLEOTIDE SEQUENCE</scope>
    <source>
        <strain evidence="10">JCM 12580</strain>
    </source>
</reference>
<dbReference type="PANTHER" id="PTHR34582:SF6">
    <property type="entry name" value="UPF0702 TRANSMEMBRANE PROTEIN YCAP"/>
    <property type="match status" value="1"/>
</dbReference>